<feature type="compositionally biased region" description="Polar residues" evidence="1">
    <location>
        <begin position="1"/>
        <end position="26"/>
    </location>
</feature>
<evidence type="ECO:0000256" key="1">
    <source>
        <dbReference type="SAM" id="MobiDB-lite"/>
    </source>
</evidence>
<accession>A0AAC9YFH0</accession>
<proteinExistence type="predicted"/>
<feature type="compositionally biased region" description="Polar residues" evidence="1">
    <location>
        <begin position="113"/>
        <end position="127"/>
    </location>
</feature>
<organism evidence="2 3">
    <name type="scientific">Candidatus Williamhamiltonella defendens</name>
    <dbReference type="NCBI Taxonomy" id="138072"/>
    <lineage>
        <taxon>Bacteria</taxon>
        <taxon>Pseudomonadati</taxon>
        <taxon>Pseudomonadota</taxon>
        <taxon>Gammaproteobacteria</taxon>
        <taxon>Enterobacterales</taxon>
        <taxon>Enterobacteriaceae</taxon>
        <taxon>aphid secondary symbionts</taxon>
        <taxon>Candidatus Williamhamiltonella</taxon>
    </lineage>
</organism>
<gene>
    <name evidence="2" type="ORF">CJJ18_03680</name>
</gene>
<dbReference type="Proteomes" id="UP000792865">
    <property type="component" value="Chromosome"/>
</dbReference>
<evidence type="ECO:0000313" key="2">
    <source>
        <dbReference type="EMBL" id="ASV33312.1"/>
    </source>
</evidence>
<dbReference type="AlphaFoldDB" id="A0AAC9YFH0"/>
<evidence type="ECO:0000313" key="3">
    <source>
        <dbReference type="Proteomes" id="UP000792865"/>
    </source>
</evidence>
<feature type="compositionally biased region" description="Basic and acidic residues" evidence="1">
    <location>
        <begin position="208"/>
        <end position="229"/>
    </location>
</feature>
<feature type="compositionally biased region" description="Basic and acidic residues" evidence="1">
    <location>
        <begin position="27"/>
        <end position="39"/>
    </location>
</feature>
<name>A0AAC9YFH0_9ENTR</name>
<protein>
    <submittedName>
        <fullName evidence="2">Uncharacterized protein</fullName>
    </submittedName>
</protein>
<sequence>MPHSQNTSESTLAHSGKDPQTSISRDISTDAHDDNESKRLPLKKRRKLNSVADEETPSLSREPVSSPADTEKGRALTEQEGESSLRLPPQPSSTSPEADLAVSMMSPKPVPQTLPSRRISSPSQSHPSWRPKGAARQHPKIEHLNLWLRMTELDRQRMKPIHFSDQHRLETISTGKLLSVYRMRINSLEREKSQYGDRRNICHHHANRKTEAERQEHGPASESTARRSSDAQTGCGSPYRY</sequence>
<feature type="region of interest" description="Disordered" evidence="1">
    <location>
        <begin position="206"/>
        <end position="241"/>
    </location>
</feature>
<dbReference type="EMBL" id="CP022932">
    <property type="protein sequence ID" value="ASV33312.1"/>
    <property type="molecule type" value="Genomic_DNA"/>
</dbReference>
<reference evidence="2" key="1">
    <citation type="submission" date="2017-08" db="EMBL/GenBank/DDBJ databases">
        <title>Genome sequence of Candidatus Hamiltonella defensa from Acyrthosiphon pisum strain MI47.</title>
        <authorList>
            <person name="Patel V.A."/>
            <person name="Chevignon G."/>
            <person name="Russell J.A."/>
            <person name="Oliver K.M."/>
        </authorList>
    </citation>
    <scope>NUCLEOTIDE SEQUENCE</scope>
    <source>
        <strain evidence="2">MI47</strain>
    </source>
</reference>
<feature type="region of interest" description="Disordered" evidence="1">
    <location>
        <begin position="1"/>
        <end position="137"/>
    </location>
</feature>